<dbReference type="Proteomes" id="UP000054549">
    <property type="component" value="Unassembled WGS sequence"/>
</dbReference>
<dbReference type="AlphaFoldDB" id="A0A0C2TSD3"/>
<evidence type="ECO:0000313" key="4">
    <source>
        <dbReference type="Proteomes" id="UP000054549"/>
    </source>
</evidence>
<accession>A0A0C2TSD3</accession>
<sequence length="723" mass="79492">MDSTTHPLKTLLQLHLATDISAATHLSTVLVVLNEECFSPSPHLTKWTARIHSLLHSKESCGRWAGLCLAYQTSQYSKEILVEYAQGWLSVALPLLSKNESVPVLKAAMRLMYKIFSGGMDTPEFQRQVCVPSVLKMTIAAVALAEKHGDIDFKAFVLDILAKIVYLYPNLHRASHQTLSSLALSYLDGSTPGPTDATILNMASELYVALHFTGGKVGAANYWRKSIEETLNFGWNAFLSLRTTFPVEVQNIPVPPRSSGDDPLITVPLNLDRLRCCVSVLGDLFRTPSPRPVLLPLGSLSKFCSALLTCSDNNQIEGHVDASVRMMEVMVVPEIWKSGCQILSQLATCVGHHLTSHRTRLVACLAIHLERKPKDTLRLRCLEALKALMMHCHPLDCDLIPNRLTKAVLPLLTPILAESPDASKGGSQKSVKRKGKQRGRAFEGDEILKSSKEAICKTPEDEESLILALEVLRYLLRSPNLSSQMQSLSSRVLVSIYLSLPGLPRAFLAPTPSFQARISDKIRDVITDAVTGSSSVASRSLGLVVACSDNGTEMHRCIDLLLHPRVPPLIRREPLVQALSLTYDEESQEEASLRTDLNLVIPGNNAQRLPELSKQAIQAKPSDLHQHQHQTVGNPDVTILSSKPTITTQPYVSTAQNQAILQSSEPPTSHVGHRAEALMTPKPKDISQKQIVSTLLSQPQMHLPDEDEEMPTIDMASDTDDSD</sequence>
<gene>
    <name evidence="3" type="ORF">M378DRAFT_96610</name>
</gene>
<organism evidence="3 4">
    <name type="scientific">Amanita muscaria (strain Koide BX008)</name>
    <dbReference type="NCBI Taxonomy" id="946122"/>
    <lineage>
        <taxon>Eukaryota</taxon>
        <taxon>Fungi</taxon>
        <taxon>Dikarya</taxon>
        <taxon>Basidiomycota</taxon>
        <taxon>Agaricomycotina</taxon>
        <taxon>Agaricomycetes</taxon>
        <taxon>Agaricomycetidae</taxon>
        <taxon>Agaricales</taxon>
        <taxon>Pluteineae</taxon>
        <taxon>Amanitaceae</taxon>
        <taxon>Amanita</taxon>
    </lineage>
</organism>
<keyword evidence="4" id="KW-1185">Reference proteome</keyword>
<dbReference type="HOGENOM" id="CLU_019530_0_0_1"/>
<evidence type="ECO:0000313" key="3">
    <source>
        <dbReference type="EMBL" id="KIL70209.1"/>
    </source>
</evidence>
<protein>
    <recommendedName>
        <fullName evidence="2">Pre-rRNA-processing protein RIX1 N-terminal domain-containing protein</fullName>
    </recommendedName>
</protein>
<feature type="compositionally biased region" description="Basic residues" evidence="1">
    <location>
        <begin position="430"/>
        <end position="439"/>
    </location>
</feature>
<feature type="domain" description="Pre-rRNA-processing protein RIX1 N-terminal" evidence="2">
    <location>
        <begin position="10"/>
        <end position="191"/>
    </location>
</feature>
<dbReference type="STRING" id="946122.A0A0C2TSD3"/>
<feature type="region of interest" description="Disordered" evidence="1">
    <location>
        <begin position="420"/>
        <end position="439"/>
    </location>
</feature>
<dbReference type="InterPro" id="IPR012583">
    <property type="entry name" value="RIX1_N"/>
</dbReference>
<dbReference type="Pfam" id="PF08167">
    <property type="entry name" value="RIX1"/>
    <property type="match status" value="1"/>
</dbReference>
<dbReference type="SUPFAM" id="SSF48371">
    <property type="entry name" value="ARM repeat"/>
    <property type="match status" value="1"/>
</dbReference>
<dbReference type="InterPro" id="IPR016024">
    <property type="entry name" value="ARM-type_fold"/>
</dbReference>
<evidence type="ECO:0000259" key="2">
    <source>
        <dbReference type="Pfam" id="PF08167"/>
    </source>
</evidence>
<feature type="non-terminal residue" evidence="3">
    <location>
        <position position="723"/>
    </location>
</feature>
<feature type="compositionally biased region" description="Acidic residues" evidence="1">
    <location>
        <begin position="705"/>
        <end position="723"/>
    </location>
</feature>
<dbReference type="InParanoid" id="A0A0C2TSD3"/>
<feature type="region of interest" description="Disordered" evidence="1">
    <location>
        <begin position="696"/>
        <end position="723"/>
    </location>
</feature>
<name>A0A0C2TSD3_AMAMK</name>
<reference evidence="3 4" key="1">
    <citation type="submission" date="2014-04" db="EMBL/GenBank/DDBJ databases">
        <title>Evolutionary Origins and Diversification of the Mycorrhizal Mutualists.</title>
        <authorList>
            <consortium name="DOE Joint Genome Institute"/>
            <consortium name="Mycorrhizal Genomics Consortium"/>
            <person name="Kohler A."/>
            <person name="Kuo A."/>
            <person name="Nagy L.G."/>
            <person name="Floudas D."/>
            <person name="Copeland A."/>
            <person name="Barry K.W."/>
            <person name="Cichocki N."/>
            <person name="Veneault-Fourrey C."/>
            <person name="LaButti K."/>
            <person name="Lindquist E.A."/>
            <person name="Lipzen A."/>
            <person name="Lundell T."/>
            <person name="Morin E."/>
            <person name="Murat C."/>
            <person name="Riley R."/>
            <person name="Ohm R."/>
            <person name="Sun H."/>
            <person name="Tunlid A."/>
            <person name="Henrissat B."/>
            <person name="Grigoriev I.V."/>
            <person name="Hibbett D.S."/>
            <person name="Martin F."/>
        </authorList>
    </citation>
    <scope>NUCLEOTIDE SEQUENCE [LARGE SCALE GENOMIC DNA]</scope>
    <source>
        <strain evidence="3 4">Koide BX008</strain>
    </source>
</reference>
<dbReference type="OrthoDB" id="20900at2759"/>
<dbReference type="EMBL" id="KN818224">
    <property type="protein sequence ID" value="KIL70209.1"/>
    <property type="molecule type" value="Genomic_DNA"/>
</dbReference>
<evidence type="ECO:0000256" key="1">
    <source>
        <dbReference type="SAM" id="MobiDB-lite"/>
    </source>
</evidence>
<proteinExistence type="predicted"/>